<evidence type="ECO:0000256" key="3">
    <source>
        <dbReference type="ARBA" id="ARBA00022670"/>
    </source>
</evidence>
<keyword evidence="11" id="KW-1185">Reference proteome</keyword>
<comment type="caution">
    <text evidence="10">The sequence shown here is derived from an EMBL/GenBank/DDBJ whole genome shotgun (WGS) entry which is preliminary data.</text>
</comment>
<comment type="cofactor">
    <cofactor evidence="1">
        <name>Zn(2+)</name>
        <dbReference type="ChEBI" id="CHEBI:29105"/>
    </cofactor>
</comment>
<gene>
    <name evidence="10" type="ORF">GCM10009836_60590</name>
</gene>
<keyword evidence="6" id="KW-0482">Metalloprotease</keyword>
<dbReference type="PANTHER" id="PTHR11705">
    <property type="entry name" value="PROTEASE FAMILY M14 CARBOXYPEPTIDASE A,B"/>
    <property type="match status" value="1"/>
</dbReference>
<dbReference type="InterPro" id="IPR000834">
    <property type="entry name" value="Peptidase_M14"/>
</dbReference>
<dbReference type="Pfam" id="PF00246">
    <property type="entry name" value="Peptidase_M14"/>
    <property type="match status" value="1"/>
</dbReference>
<feature type="domain" description="Peptidase M14" evidence="9">
    <location>
        <begin position="2"/>
        <end position="372"/>
    </location>
</feature>
<organism evidence="10 11">
    <name type="scientific">Pseudonocardia ailaonensis</name>
    <dbReference type="NCBI Taxonomy" id="367279"/>
    <lineage>
        <taxon>Bacteria</taxon>
        <taxon>Bacillati</taxon>
        <taxon>Actinomycetota</taxon>
        <taxon>Actinomycetes</taxon>
        <taxon>Pseudonocardiales</taxon>
        <taxon>Pseudonocardiaceae</taxon>
        <taxon>Pseudonocardia</taxon>
    </lineage>
</organism>
<protein>
    <recommendedName>
        <fullName evidence="9">Peptidase M14 domain-containing protein</fullName>
    </recommendedName>
</protein>
<dbReference type="SUPFAM" id="SSF53187">
    <property type="entry name" value="Zn-dependent exopeptidases"/>
    <property type="match status" value="1"/>
</dbReference>
<keyword evidence="3" id="KW-0645">Protease</keyword>
<dbReference type="Proteomes" id="UP001500449">
    <property type="component" value="Unassembled WGS sequence"/>
</dbReference>
<feature type="region of interest" description="Disordered" evidence="8">
    <location>
        <begin position="125"/>
        <end position="154"/>
    </location>
</feature>
<dbReference type="PROSITE" id="PS52035">
    <property type="entry name" value="PEPTIDASE_M14"/>
    <property type="match status" value="1"/>
</dbReference>
<name>A0ABN2NJ84_9PSEU</name>
<evidence type="ECO:0000313" key="11">
    <source>
        <dbReference type="Proteomes" id="UP001500449"/>
    </source>
</evidence>
<dbReference type="Gene3D" id="3.40.630.10">
    <property type="entry name" value="Zn peptidases"/>
    <property type="match status" value="1"/>
</dbReference>
<accession>A0ABN2NJ84</accession>
<evidence type="ECO:0000256" key="1">
    <source>
        <dbReference type="ARBA" id="ARBA00001947"/>
    </source>
</evidence>
<dbReference type="EMBL" id="BAAAQK010000025">
    <property type="protein sequence ID" value="GAA1871637.1"/>
    <property type="molecule type" value="Genomic_DNA"/>
</dbReference>
<evidence type="ECO:0000256" key="2">
    <source>
        <dbReference type="ARBA" id="ARBA00005988"/>
    </source>
</evidence>
<evidence type="ECO:0000256" key="7">
    <source>
        <dbReference type="PROSITE-ProRule" id="PRU01379"/>
    </source>
</evidence>
<sequence length="464" mass="51485">MHYLTVEEIESGLVELRERHPTLCRLVPLKYPTFEGRTATALRIGKPDDGGVRAGVLFLAGLHAMEWGGADIALRFAADLLDTHVAGTDLVYGERRKTFGAREIASIIDTVDVFVVPCINPDGRAYSQQPGADEDQRNWRKNRSRPSDTDPRIGTDLNRNFDFLWDIEKAFDPSVLHAPTMGSLAPGSDHYRGREAGREAETLNVAWLLDEFPQITWLLDIHCNGGQVMHSWGDAPNQSDRPGMTFFNAAYDGMRGTADADRYSEYLDPAHRAAMEKAVEVVADAVRDVRGEDYQRIQAFDRKTPGAGDHSPMSGTSIDYAYSRQFVDPDRSSVFGLAIEFGLTGTAQPPVEEMELILADVSAGMVALCLHARRPVVFVGVDEPTDFRQDFRILSGIIDGTPGWVWVNGRPVFVRPPDPRLHELLRRVGQFQVAPELDGPTTATQREALERIVELSQSLLDGLD</sequence>
<reference evidence="10 11" key="1">
    <citation type="journal article" date="2019" name="Int. J. Syst. Evol. Microbiol.">
        <title>The Global Catalogue of Microorganisms (GCM) 10K type strain sequencing project: providing services to taxonomists for standard genome sequencing and annotation.</title>
        <authorList>
            <consortium name="The Broad Institute Genomics Platform"/>
            <consortium name="The Broad Institute Genome Sequencing Center for Infectious Disease"/>
            <person name="Wu L."/>
            <person name="Ma J."/>
        </authorList>
    </citation>
    <scope>NUCLEOTIDE SEQUENCE [LARGE SCALE GENOMIC DNA]</scope>
    <source>
        <strain evidence="10 11">JCM 16009</strain>
    </source>
</reference>
<evidence type="ECO:0000256" key="5">
    <source>
        <dbReference type="ARBA" id="ARBA00022833"/>
    </source>
</evidence>
<evidence type="ECO:0000259" key="9">
    <source>
        <dbReference type="PROSITE" id="PS52035"/>
    </source>
</evidence>
<evidence type="ECO:0000256" key="8">
    <source>
        <dbReference type="SAM" id="MobiDB-lite"/>
    </source>
</evidence>
<dbReference type="SMART" id="SM00631">
    <property type="entry name" value="Zn_pept"/>
    <property type="match status" value="1"/>
</dbReference>
<keyword evidence="4" id="KW-0378">Hydrolase</keyword>
<dbReference type="RefSeq" id="WP_344424805.1">
    <property type="nucleotide sequence ID" value="NZ_BAAAQK010000025.1"/>
</dbReference>
<evidence type="ECO:0000256" key="4">
    <source>
        <dbReference type="ARBA" id="ARBA00022801"/>
    </source>
</evidence>
<comment type="similarity">
    <text evidence="2 7">Belongs to the peptidase M14 family.</text>
</comment>
<evidence type="ECO:0000313" key="10">
    <source>
        <dbReference type="EMBL" id="GAA1871637.1"/>
    </source>
</evidence>
<evidence type="ECO:0000256" key="6">
    <source>
        <dbReference type="ARBA" id="ARBA00023049"/>
    </source>
</evidence>
<dbReference type="PANTHER" id="PTHR11705:SF143">
    <property type="entry name" value="SLL0236 PROTEIN"/>
    <property type="match status" value="1"/>
</dbReference>
<feature type="active site" description="Proton donor/acceptor" evidence="7">
    <location>
        <position position="340"/>
    </location>
</feature>
<proteinExistence type="inferred from homology"/>
<keyword evidence="5" id="KW-0862">Zinc</keyword>